<dbReference type="GeneID" id="77009153"/>
<dbReference type="SUPFAM" id="SSF51735">
    <property type="entry name" value="NAD(P)-binding Rossmann-fold domains"/>
    <property type="match status" value="1"/>
</dbReference>
<dbReference type="InterPro" id="IPR036291">
    <property type="entry name" value="NAD(P)-bd_dom_sf"/>
</dbReference>
<dbReference type="SUPFAM" id="SSF55347">
    <property type="entry name" value="Glyceraldehyde-3-phosphate dehydrogenase-like, C-terminal domain"/>
    <property type="match status" value="1"/>
</dbReference>
<reference evidence="4 6" key="2">
    <citation type="submission" date="2019-11" db="EMBL/GenBank/DDBJ databases">
        <title>Draft genome sequences of five Paenibacillus species of dairy origin.</title>
        <authorList>
            <person name="Olajide A.M."/>
            <person name="Chen S."/>
            <person name="Lapointe G."/>
        </authorList>
    </citation>
    <scope>NUCLEOTIDE SEQUENCE [LARGE SCALE GENOMIC DNA]</scope>
    <source>
        <strain evidence="4 6">3CT49</strain>
    </source>
</reference>
<evidence type="ECO:0000313" key="3">
    <source>
        <dbReference type="EMBL" id="KFN05655.1"/>
    </source>
</evidence>
<feature type="domain" description="Gfo/Idh/MocA-like oxidoreductase N-terminal" evidence="1">
    <location>
        <begin position="7"/>
        <end position="120"/>
    </location>
</feature>
<feature type="domain" description="GFO/IDH/MocA-like oxidoreductase" evidence="2">
    <location>
        <begin position="132"/>
        <end position="256"/>
    </location>
</feature>
<dbReference type="InterPro" id="IPR055170">
    <property type="entry name" value="GFO_IDH_MocA-like_dom"/>
</dbReference>
<dbReference type="AlphaFoldDB" id="A0A090Z653"/>
<evidence type="ECO:0000313" key="5">
    <source>
        <dbReference type="Proteomes" id="UP000029278"/>
    </source>
</evidence>
<reference evidence="3 5" key="1">
    <citation type="submission" date="2014-04" db="EMBL/GenBank/DDBJ databases">
        <authorList>
            <person name="Bishop-Lilly K.A."/>
            <person name="Broomall S.M."/>
            <person name="Chain P.S."/>
            <person name="Chertkov O."/>
            <person name="Coyne S.R."/>
            <person name="Daligault H.E."/>
            <person name="Davenport K.W."/>
            <person name="Erkkila T."/>
            <person name="Frey K.G."/>
            <person name="Gibbons H.S."/>
            <person name="Gu W."/>
            <person name="Jaissle J."/>
            <person name="Johnson S.L."/>
            <person name="Koroleva G.I."/>
            <person name="Ladner J.T."/>
            <person name="Lo C.-C."/>
            <person name="Minogue T.D."/>
            <person name="Munk C."/>
            <person name="Palacios G.F."/>
            <person name="Redden C.L."/>
            <person name="Rosenzweig C.N."/>
            <person name="Scholz M.B."/>
            <person name="Teshima H."/>
            <person name="Xu Y."/>
        </authorList>
    </citation>
    <scope>NUCLEOTIDE SEQUENCE [LARGE SCALE GENOMIC DNA]</scope>
    <source>
        <strain evidence="3 5">8244</strain>
    </source>
</reference>
<dbReference type="EMBL" id="JMQA01000038">
    <property type="protein sequence ID" value="KFN05655.1"/>
    <property type="molecule type" value="Genomic_DNA"/>
</dbReference>
<dbReference type="Gene3D" id="3.30.360.10">
    <property type="entry name" value="Dihydrodipicolinate Reductase, domain 2"/>
    <property type="match status" value="1"/>
</dbReference>
<evidence type="ECO:0000313" key="6">
    <source>
        <dbReference type="Proteomes" id="UP000442469"/>
    </source>
</evidence>
<comment type="caution">
    <text evidence="3">The sequence shown here is derived from an EMBL/GenBank/DDBJ whole genome shotgun (WGS) entry which is preliminary data.</text>
</comment>
<dbReference type="PANTHER" id="PTHR43249:SF1">
    <property type="entry name" value="D-GLUCOSIDE 3-DEHYDROGENASE"/>
    <property type="match status" value="1"/>
</dbReference>
<dbReference type="InterPro" id="IPR052515">
    <property type="entry name" value="Gfo/Idh/MocA_Oxidoreductase"/>
</dbReference>
<name>A0A090Z653_PAEMA</name>
<organism evidence="3 5">
    <name type="scientific">Paenibacillus macerans</name>
    <name type="common">Bacillus macerans</name>
    <dbReference type="NCBI Taxonomy" id="44252"/>
    <lineage>
        <taxon>Bacteria</taxon>
        <taxon>Bacillati</taxon>
        <taxon>Bacillota</taxon>
        <taxon>Bacilli</taxon>
        <taxon>Bacillales</taxon>
        <taxon>Paenibacillaceae</taxon>
        <taxon>Paenibacillus</taxon>
    </lineage>
</organism>
<evidence type="ECO:0000259" key="1">
    <source>
        <dbReference type="Pfam" id="PF01408"/>
    </source>
</evidence>
<dbReference type="Pfam" id="PF01408">
    <property type="entry name" value="GFO_IDH_MocA"/>
    <property type="match status" value="1"/>
</dbReference>
<dbReference type="Proteomes" id="UP000442469">
    <property type="component" value="Unassembled WGS sequence"/>
</dbReference>
<accession>A0A090Z653</accession>
<dbReference type="PATRIC" id="fig|44252.3.peg.4347"/>
<dbReference type="EMBL" id="WNZZ01000007">
    <property type="protein sequence ID" value="MUG23113.1"/>
    <property type="molecule type" value="Genomic_DNA"/>
</dbReference>
<evidence type="ECO:0000313" key="4">
    <source>
        <dbReference type="EMBL" id="MUG23113.1"/>
    </source>
</evidence>
<proteinExistence type="predicted"/>
<protein>
    <submittedName>
        <fullName evidence="4">Gfo/Idh/MocA family oxidoreductase</fullName>
    </submittedName>
</protein>
<dbReference type="STRING" id="44252.DJ90_97"/>
<dbReference type="Gene3D" id="3.40.50.720">
    <property type="entry name" value="NAD(P)-binding Rossmann-like Domain"/>
    <property type="match status" value="1"/>
</dbReference>
<dbReference type="Pfam" id="PF22725">
    <property type="entry name" value="GFO_IDH_MocA_C3"/>
    <property type="match status" value="1"/>
</dbReference>
<evidence type="ECO:0000259" key="2">
    <source>
        <dbReference type="Pfam" id="PF22725"/>
    </source>
</evidence>
<gene>
    <name evidence="3" type="ORF">DJ90_97</name>
    <name evidence="4" type="ORF">GNQ08_11915</name>
</gene>
<dbReference type="RefSeq" id="WP_036625532.1">
    <property type="nucleotide sequence ID" value="NZ_BGML01000002.1"/>
</dbReference>
<dbReference type="GO" id="GO:0000166">
    <property type="term" value="F:nucleotide binding"/>
    <property type="evidence" value="ECO:0007669"/>
    <property type="project" value="InterPro"/>
</dbReference>
<dbReference type="InterPro" id="IPR000683">
    <property type="entry name" value="Gfo/Idh/MocA-like_OxRdtase_N"/>
</dbReference>
<dbReference type="PANTHER" id="PTHR43249">
    <property type="entry name" value="UDP-N-ACETYL-2-AMINO-2-DEOXY-D-GLUCURONATE OXIDASE"/>
    <property type="match status" value="1"/>
</dbReference>
<keyword evidence="5" id="KW-1185">Reference proteome</keyword>
<dbReference type="Proteomes" id="UP000029278">
    <property type="component" value="Unassembled WGS sequence"/>
</dbReference>
<dbReference type="HOGENOM" id="CLU_023194_1_0_9"/>
<dbReference type="OrthoDB" id="9815825at2"/>
<sequence length="340" mass="37123">MREQTGAAIVGCGTIFPVHAGAVSRMKTASLKLVVDTDRSKAEQAAAEYGCEAAADYRAILERDDIQVVHLCTPHHLHAEMAEALLQAGKHVLCEKPLAHNLQAAERLLKTAQEAPAQLGIVFQNRYNAASQKIREVIDSGALGKLLGMKGIVTWNRGRDYYAGSPWRGRWETEGGGVLINQAIHTLDLLQWFGGAIASVQGSVTTDALADAIEVEDTAHAGIAFKNGAWAIFYATNAFVANSPVELELVFETGALHQRDNRLYLRQNGAETRLDEPASGQNASIVPGKAYWGGSHELLISDFYDHVREGRKFGIDGTEGIKTLRMISELYRSSQTRRSR</sequence>